<dbReference type="STRING" id="930990.A0A067N2C3"/>
<dbReference type="AlphaFoldDB" id="A0A067N2C3"/>
<dbReference type="Proteomes" id="UP000027195">
    <property type="component" value="Unassembled WGS sequence"/>
</dbReference>
<accession>A0A067N2C3</accession>
<gene>
    <name evidence="1" type="ORF">BOTBODRAFT_641321</name>
</gene>
<dbReference type="CDD" id="cd00303">
    <property type="entry name" value="retropepsin_like"/>
    <property type="match status" value="1"/>
</dbReference>
<keyword evidence="2" id="KW-1185">Reference proteome</keyword>
<name>A0A067N2C3_BOTB1</name>
<feature type="non-terminal residue" evidence="1">
    <location>
        <position position="1"/>
    </location>
</feature>
<dbReference type="EMBL" id="KL198021">
    <property type="protein sequence ID" value="KDQ18282.1"/>
    <property type="molecule type" value="Genomic_DNA"/>
</dbReference>
<evidence type="ECO:0000313" key="1">
    <source>
        <dbReference type="EMBL" id="KDQ18282.1"/>
    </source>
</evidence>
<proteinExistence type="predicted"/>
<evidence type="ECO:0000313" key="2">
    <source>
        <dbReference type="Proteomes" id="UP000027195"/>
    </source>
</evidence>
<dbReference type="HOGENOM" id="CLU_047281_1_0_1"/>
<dbReference type="InParanoid" id="A0A067N2C3"/>
<protein>
    <submittedName>
        <fullName evidence="1">Uncharacterized protein</fullName>
    </submittedName>
</protein>
<sequence>LLDLGSLADFVSTTLADQLKVPLMQLTKQLLVQMAVTGSCLKVNYSTDVNLKYQAIDETQQFDIINLDSYDLILGTPFLYQHKAFIGFSPLWVVIGSMTGLPIEGPDVGIIKLLSTTIAANLFDDQLEQVCTELLYSRHYSRIRDNLGHALLCTDMENTLLPPLHAVKHTIPLIDEDKVYSWRPSKCVNTLLPQWQAK</sequence>
<reference evidence="2" key="1">
    <citation type="journal article" date="2014" name="Proc. Natl. Acad. Sci. U.S.A.">
        <title>Extensive sampling of basidiomycete genomes demonstrates inadequacy of the white-rot/brown-rot paradigm for wood decay fungi.</title>
        <authorList>
            <person name="Riley R."/>
            <person name="Salamov A.A."/>
            <person name="Brown D.W."/>
            <person name="Nagy L.G."/>
            <person name="Floudas D."/>
            <person name="Held B.W."/>
            <person name="Levasseur A."/>
            <person name="Lombard V."/>
            <person name="Morin E."/>
            <person name="Otillar R."/>
            <person name="Lindquist E.A."/>
            <person name="Sun H."/>
            <person name="LaButti K.M."/>
            <person name="Schmutz J."/>
            <person name="Jabbour D."/>
            <person name="Luo H."/>
            <person name="Baker S.E."/>
            <person name="Pisabarro A.G."/>
            <person name="Walton J.D."/>
            <person name="Blanchette R.A."/>
            <person name="Henrissat B."/>
            <person name="Martin F."/>
            <person name="Cullen D."/>
            <person name="Hibbett D.S."/>
            <person name="Grigoriev I.V."/>
        </authorList>
    </citation>
    <scope>NUCLEOTIDE SEQUENCE [LARGE SCALE GENOMIC DNA]</scope>
    <source>
        <strain evidence="2">FD-172 SS1</strain>
    </source>
</reference>
<dbReference type="Gene3D" id="2.40.70.10">
    <property type="entry name" value="Acid Proteases"/>
    <property type="match status" value="1"/>
</dbReference>
<dbReference type="Pfam" id="PF08284">
    <property type="entry name" value="RVP_2"/>
    <property type="match status" value="1"/>
</dbReference>
<organism evidence="1 2">
    <name type="scientific">Botryobasidium botryosum (strain FD-172 SS1)</name>
    <dbReference type="NCBI Taxonomy" id="930990"/>
    <lineage>
        <taxon>Eukaryota</taxon>
        <taxon>Fungi</taxon>
        <taxon>Dikarya</taxon>
        <taxon>Basidiomycota</taxon>
        <taxon>Agaricomycotina</taxon>
        <taxon>Agaricomycetes</taxon>
        <taxon>Cantharellales</taxon>
        <taxon>Botryobasidiaceae</taxon>
        <taxon>Botryobasidium</taxon>
    </lineage>
</organism>
<dbReference type="OrthoDB" id="2799149at2759"/>
<dbReference type="InterPro" id="IPR021109">
    <property type="entry name" value="Peptidase_aspartic_dom_sf"/>
</dbReference>